<proteinExistence type="predicted"/>
<evidence type="ECO:0000313" key="1">
    <source>
        <dbReference type="EMBL" id="MBB1489522.1"/>
    </source>
</evidence>
<dbReference type="Proteomes" id="UP000565262">
    <property type="component" value="Unassembled WGS sequence"/>
</dbReference>
<name>A0A839IXJ4_9GAMM</name>
<keyword evidence="2" id="KW-1185">Reference proteome</keyword>
<protein>
    <submittedName>
        <fullName evidence="1">Uncharacterized protein</fullName>
    </submittedName>
</protein>
<gene>
    <name evidence="1" type="ORF">H4O21_23210</name>
</gene>
<dbReference type="EMBL" id="JACJFM010000058">
    <property type="protein sequence ID" value="MBB1489522.1"/>
    <property type="molecule type" value="Genomic_DNA"/>
</dbReference>
<accession>A0A839IXJ4</accession>
<dbReference type="RefSeq" id="WP_182811938.1">
    <property type="nucleotide sequence ID" value="NZ_JACJFM010000058.1"/>
</dbReference>
<evidence type="ECO:0000313" key="2">
    <source>
        <dbReference type="Proteomes" id="UP000565262"/>
    </source>
</evidence>
<organism evidence="1 2">
    <name type="scientific">Oceanospirillum sediminis</name>
    <dbReference type="NCBI Taxonomy" id="2760088"/>
    <lineage>
        <taxon>Bacteria</taxon>
        <taxon>Pseudomonadati</taxon>
        <taxon>Pseudomonadota</taxon>
        <taxon>Gammaproteobacteria</taxon>
        <taxon>Oceanospirillales</taxon>
        <taxon>Oceanospirillaceae</taxon>
        <taxon>Oceanospirillum</taxon>
    </lineage>
</organism>
<reference evidence="1 2" key="1">
    <citation type="submission" date="2020-08" db="EMBL/GenBank/DDBJ databases">
        <title>Oceanospirillum sp. nov. isolated from marine sediment.</title>
        <authorList>
            <person name="Ji X."/>
        </authorList>
    </citation>
    <scope>NUCLEOTIDE SEQUENCE [LARGE SCALE GENOMIC DNA]</scope>
    <source>
        <strain evidence="1 2">D5</strain>
    </source>
</reference>
<sequence>MFGNLIRTFWGLCTRAADSPGIVSGVYPGYLIGSGSAGISDALHVRKEALCQKLTLLSIILLL</sequence>
<dbReference type="AlphaFoldDB" id="A0A839IXJ4"/>
<comment type="caution">
    <text evidence="1">The sequence shown here is derived from an EMBL/GenBank/DDBJ whole genome shotgun (WGS) entry which is preliminary data.</text>
</comment>